<name>A0A0G0WDH8_9BACT</name>
<comment type="caution">
    <text evidence="1">The sequence shown here is derived from an EMBL/GenBank/DDBJ whole genome shotgun (WGS) entry which is preliminary data.</text>
</comment>
<dbReference type="Proteomes" id="UP000034753">
    <property type="component" value="Unassembled WGS sequence"/>
</dbReference>
<gene>
    <name evidence="1" type="ORF">UU67_C0087G0007</name>
</gene>
<accession>A0A0G0WDH8</accession>
<proteinExistence type="predicted"/>
<reference evidence="1 2" key="1">
    <citation type="journal article" date="2015" name="Nature">
        <title>rRNA introns, odd ribosomes, and small enigmatic genomes across a large radiation of phyla.</title>
        <authorList>
            <person name="Brown C.T."/>
            <person name="Hug L.A."/>
            <person name="Thomas B.C."/>
            <person name="Sharon I."/>
            <person name="Castelle C.J."/>
            <person name="Singh A."/>
            <person name="Wilkins M.J."/>
            <person name="Williams K.H."/>
            <person name="Banfield J.F."/>
        </authorList>
    </citation>
    <scope>NUCLEOTIDE SEQUENCE [LARGE SCALE GENOMIC DNA]</scope>
</reference>
<evidence type="ECO:0000313" key="1">
    <source>
        <dbReference type="EMBL" id="KKS11029.1"/>
    </source>
</evidence>
<protein>
    <submittedName>
        <fullName evidence="1">Uncharacterized protein</fullName>
    </submittedName>
</protein>
<organism evidence="1 2">
    <name type="scientific">Candidatus Daviesbacteria bacterium GW2011_GWB1_41_5</name>
    <dbReference type="NCBI Taxonomy" id="1618429"/>
    <lineage>
        <taxon>Bacteria</taxon>
        <taxon>Candidatus Daviesiibacteriota</taxon>
    </lineage>
</organism>
<dbReference type="EMBL" id="LCBN01000087">
    <property type="protein sequence ID" value="KKS11029.1"/>
    <property type="molecule type" value="Genomic_DNA"/>
</dbReference>
<dbReference type="AlphaFoldDB" id="A0A0G0WDH8"/>
<evidence type="ECO:0000313" key="2">
    <source>
        <dbReference type="Proteomes" id="UP000034753"/>
    </source>
</evidence>
<sequence length="191" mass="22093">MEFTQEFIDAVKRNVRKVYENANDRVKIAKKGAYNRRDVLEIKREKLEEAMLDGTITRDRFTVLNAKIEADMVDVHKELADIAKIRTIDIKIVDEVLALTQDIAKTYKEADTNAKRAYLSFFFNKILVEDKKIANVQYQPVIDVLNKANLGILATNRLPLINVLITVNYPQLHFPAFLQLNRFDKAYAYAK</sequence>